<dbReference type="PANTHER" id="PTHR34819">
    <property type="entry name" value="LARGE CYSTEINE-RICH PERIPLASMIC PROTEIN OMCB"/>
    <property type="match status" value="1"/>
</dbReference>
<dbReference type="Proteomes" id="UP000831467">
    <property type="component" value="Chromosome"/>
</dbReference>
<dbReference type="Pfam" id="PF25549">
    <property type="entry name" value="DUF7927"/>
    <property type="match status" value="7"/>
</dbReference>
<keyword evidence="3" id="KW-1133">Transmembrane helix</keyword>
<proteinExistence type="predicted"/>
<sequence>MDSTAAVLSRPPGRVRRFTSMLLASLFVTSALVGVSTLGGPAPSAEATQSWGTTTLRQTNQFFAYVNAGEQLTGDISKLVRGVGSQSATLRATSPSGETFECTVAADAVVGTACTFGTQTAAVSGIWTIDFVRPVADSQAAAGTFQWNITVSSGGTPIPGRVWSDDFIMEDTEPATFDLWYVGSTGYQYRSTYSDFRGISSRFQVNQFGNVLPGTCTPYYGSAAMGAPTGSEIPGIEPSDSCGVPYHIFFEMPAADLPASASAVDGSHFVLPAPETPDISGFAFAPAGNDTRAGTFTFTTSGHVGSVDLWVDADADGFYGTAGDRLITVAVNGDGVQTVSFDGLDAFGAPIPATTQFAARAGISKAGEIHFVNSDIESRGGISVTAINGPAAGSSTLYWNDTTLELANHRTDCLPPVMDGRAGTASAVPGGVHGWPCDMSIQPNNANNGVDGPWGDVRHIDDWTFTPVDEQEQIIVAPAANYTVVKSSDPADGESVQSGDVVTYTIDVAQVGNVPADATLTDDLANVLDDAAYNGDVAASTGTVDVTGTTLSWNGTLPVGGTATITYSVTVDDMSDLPAGDYSLGNVVTSPGCATADDCSTVHPIGAYSVVKTSDPASGTTVSDDQKLTFTVTVTETGQGSVDGATLTDDLSDVLDDATWNDDLVASAGTVSFDQDSEQLDWSGDLAPGAVVTITYSVTVTGDGDQSLINQVTSPGCASPETCGTTHLYGTYSVVKESDPASGTDVAPGDTITYTVTVTQAGTGAVDAVLTDDLTGVLDDAVWNGDLAADLGTASFDPATNAFTWNGTLQPGEVATITYSVGVSGAGDTDLLNVVTSPGCATADVCSTEHFVGAYSVVKTSDPAPGTAVEPGDVITYTVTVTQTGSGAVQDAVLTDELPEVLDDATWNDDAEVSAGDLEYDEDTQELSWTGDLAVGDVVTITYSVTVTAAGDTSLTNTVTSPGCLTPEDCTTNHLAGSYSVVKDSDPAPGTDVATGDTITYTVTVTQSGLAAVTGATLTDDLSEVLDDATWDDTITATSGAATFDPATAQLAWTGDLVPGAVVTITYSVTVVEGGDTTLTNVVTSPGCESESVCTTEHYTGTYAVVKSSDPVSGTTVAAGQVIDYTITVTQDGAGSVAALLSDDLTGVFDDASYNGDVAASLGTVAMDGANLTWNATLAPGEVATIPYSVTVGAIGSGDGQLPNVVTSPGCQSQTDCATVHQVGAYTFEKTSDPAPGRVDRGDVIDYTLTVRHTGVGPIPGARILDDLTAVLDDATYNDDAVASAGTVTRDGVDLTWTGDLVAGDVVTITYSVTVTGNGDGDIDNVVTTDDPRGGCAANEPCRTEHDVPPMPGLATTGGELPVWSVPIALLLLLVGSGVYVVARRRRSDMNAE</sequence>
<name>A0ABY4IBL8_9MICO</name>
<dbReference type="EMBL" id="CP078076">
    <property type="protein sequence ID" value="UPL09939.1"/>
    <property type="molecule type" value="Genomic_DNA"/>
</dbReference>
<keyword evidence="3" id="KW-0472">Membrane</keyword>
<keyword evidence="6" id="KW-1185">Reference proteome</keyword>
<keyword evidence="1" id="KW-0378">Hydrolase</keyword>
<evidence type="ECO:0000313" key="6">
    <source>
        <dbReference type="Proteomes" id="UP000831467"/>
    </source>
</evidence>
<feature type="domain" description="DUF7927" evidence="4">
    <location>
        <begin position="732"/>
        <end position="848"/>
    </location>
</feature>
<dbReference type="NCBIfam" id="TIGR01451">
    <property type="entry name" value="B_ant_repeat"/>
    <property type="match status" value="3"/>
</dbReference>
<feature type="domain" description="DUF7927" evidence="4">
    <location>
        <begin position="855"/>
        <end position="972"/>
    </location>
</feature>
<accession>A0ABY4IBL8</accession>
<evidence type="ECO:0000256" key="3">
    <source>
        <dbReference type="SAM" id="Phobius"/>
    </source>
</evidence>
<evidence type="ECO:0000256" key="2">
    <source>
        <dbReference type="ARBA" id="ARBA00023295"/>
    </source>
</evidence>
<feature type="transmembrane region" description="Helical" evidence="3">
    <location>
        <begin position="1361"/>
        <end position="1383"/>
    </location>
</feature>
<gene>
    <name evidence="5" type="ORF">KV394_01930</name>
</gene>
<keyword evidence="3" id="KW-0812">Transmembrane</keyword>
<evidence type="ECO:0000256" key="1">
    <source>
        <dbReference type="ARBA" id="ARBA00022801"/>
    </source>
</evidence>
<dbReference type="InterPro" id="IPR057687">
    <property type="entry name" value="DUF7927"/>
</dbReference>
<keyword evidence="2" id="KW-0326">Glycosidase</keyword>
<dbReference type="InterPro" id="IPR051172">
    <property type="entry name" value="Chlamydia_OmcB"/>
</dbReference>
<feature type="domain" description="DUF7927" evidence="4">
    <location>
        <begin position="482"/>
        <end position="600"/>
    </location>
</feature>
<dbReference type="InterPro" id="IPR047589">
    <property type="entry name" value="DUF11_rpt"/>
</dbReference>
<feature type="domain" description="DUF7927" evidence="4">
    <location>
        <begin position="1103"/>
        <end position="1218"/>
    </location>
</feature>
<reference evidence="5 6" key="1">
    <citation type="submission" date="2021-06" db="EMBL/GenBank/DDBJ databases">
        <title>Genome-based taxonomic framework of Microbacterium strains isolated from marine environment, the description of four new species and reclassification of four preexisting species.</title>
        <authorList>
            <person name="Lee S.D."/>
            <person name="Kim S.-M."/>
            <person name="Byeon Y.-S."/>
            <person name="Yang H.L."/>
            <person name="Kim I.S."/>
        </authorList>
    </citation>
    <scope>NUCLEOTIDE SEQUENCE [LARGE SCALE GENOMIC DNA]</scope>
    <source>
        <strain evidence="5 6">SSW1-51</strain>
    </source>
</reference>
<dbReference type="PANTHER" id="PTHR34819:SF3">
    <property type="entry name" value="CELL SURFACE PROTEIN"/>
    <property type="match status" value="1"/>
</dbReference>
<feature type="domain" description="DUF7927" evidence="4">
    <location>
        <begin position="1226"/>
        <end position="1348"/>
    </location>
</feature>
<organism evidence="5 6">
    <name type="scientific">Microbacterium sufflavum</name>
    <dbReference type="NCBI Taxonomy" id="2851649"/>
    <lineage>
        <taxon>Bacteria</taxon>
        <taxon>Bacillati</taxon>
        <taxon>Actinomycetota</taxon>
        <taxon>Actinomycetes</taxon>
        <taxon>Micrococcales</taxon>
        <taxon>Microbacteriaceae</taxon>
        <taxon>Microbacterium</taxon>
    </lineage>
</organism>
<evidence type="ECO:0000259" key="4">
    <source>
        <dbReference type="Pfam" id="PF25549"/>
    </source>
</evidence>
<protein>
    <submittedName>
        <fullName evidence="5">DUF11 domain-containing protein</fullName>
    </submittedName>
</protein>
<evidence type="ECO:0000313" key="5">
    <source>
        <dbReference type="EMBL" id="UPL09939.1"/>
    </source>
</evidence>
<feature type="domain" description="DUF7927" evidence="4">
    <location>
        <begin position="608"/>
        <end position="725"/>
    </location>
</feature>
<dbReference type="Gene3D" id="2.60.40.290">
    <property type="match status" value="1"/>
</dbReference>
<dbReference type="InterPro" id="IPR012291">
    <property type="entry name" value="CBM2_carb-bd_dom_sf"/>
</dbReference>
<dbReference type="Gene3D" id="2.60.40.1170">
    <property type="entry name" value="Mu homology domain, subdomain B"/>
    <property type="match status" value="2"/>
</dbReference>
<feature type="domain" description="DUF7927" evidence="4">
    <location>
        <begin position="979"/>
        <end position="1099"/>
    </location>
</feature>